<protein>
    <submittedName>
        <fullName evidence="1">Uncharacterized protein</fullName>
    </submittedName>
</protein>
<evidence type="ECO:0000313" key="1">
    <source>
        <dbReference type="EMBL" id="KTG08988.1"/>
    </source>
</evidence>
<comment type="caution">
    <text evidence="1">The sequence shown here is derived from an EMBL/GenBank/DDBJ whole genome shotgun (WGS) entry which is preliminary data.</text>
</comment>
<dbReference type="Proteomes" id="UP000054387">
    <property type="component" value="Unassembled WGS sequence"/>
</dbReference>
<organism evidence="1 2">
    <name type="scientific">Haloprofundus marisrubri</name>
    <dbReference type="NCBI Taxonomy" id="1514971"/>
    <lineage>
        <taxon>Archaea</taxon>
        <taxon>Methanobacteriati</taxon>
        <taxon>Methanobacteriota</taxon>
        <taxon>Stenosarchaea group</taxon>
        <taxon>Halobacteria</taxon>
        <taxon>Halobacteriales</taxon>
        <taxon>Haloferacaceae</taxon>
        <taxon>Haloprofundus</taxon>
    </lineage>
</organism>
<evidence type="ECO:0000313" key="2">
    <source>
        <dbReference type="Proteomes" id="UP000054387"/>
    </source>
</evidence>
<reference evidence="1 2" key="1">
    <citation type="submission" date="2015-12" db="EMBL/GenBank/DDBJ databases">
        <title>Haloprofundus marisrubri gen. nov., sp. nov., an extremely halophilic archaeon isolated from the Discovery deep brine-seawater interface in the Red Sea.</title>
        <authorList>
            <person name="Zhang G."/>
            <person name="Stingl U."/>
            <person name="Rashid M."/>
        </authorList>
    </citation>
    <scope>NUCLEOTIDE SEQUENCE [LARGE SCALE GENOMIC DNA]</scope>
    <source>
        <strain evidence="1 2">SB9</strain>
    </source>
</reference>
<proteinExistence type="predicted"/>
<gene>
    <name evidence="1" type="ORF">AUR64_14375</name>
</gene>
<accession>A0A0W1R706</accession>
<dbReference type="STRING" id="1514971.AUR64_14375"/>
<dbReference type="EMBL" id="LOPU01000029">
    <property type="protein sequence ID" value="KTG08988.1"/>
    <property type="molecule type" value="Genomic_DNA"/>
</dbReference>
<name>A0A0W1R706_9EURY</name>
<sequence length="178" mass="19738">MGGGGPNIAILSKITPIKYDEFTATAMPLEQPRNITHLQEHGPVPDDELPTEVTPLHREAGLRFFAVRRGRGGVTSIGGEVTRIAYLEDHDREDVLRTFLDENPSLVEAKQRRAMTQTIGQQGRSWSKLASEVLGDYYDSVESRGPNWEEEETQECPLCGEEVNRGGLPAHLVECPEA</sequence>
<keyword evidence="2" id="KW-1185">Reference proteome</keyword>
<dbReference type="AlphaFoldDB" id="A0A0W1R706"/>